<evidence type="ECO:0000256" key="1">
    <source>
        <dbReference type="SAM" id="MobiDB-lite"/>
    </source>
</evidence>
<reference evidence="2 3" key="1">
    <citation type="submission" date="2019-05" db="EMBL/GenBank/DDBJ databases">
        <title>Another draft genome of Portunus trituberculatus and its Hox gene families provides insights of decapod evolution.</title>
        <authorList>
            <person name="Jeong J.-H."/>
            <person name="Song I."/>
            <person name="Kim S."/>
            <person name="Choi T."/>
            <person name="Kim D."/>
            <person name="Ryu S."/>
            <person name="Kim W."/>
        </authorList>
    </citation>
    <scope>NUCLEOTIDE SEQUENCE [LARGE SCALE GENOMIC DNA]</scope>
    <source>
        <tissue evidence="2">Muscle</tissue>
    </source>
</reference>
<dbReference type="AlphaFoldDB" id="A0A5B7EA08"/>
<evidence type="ECO:0000313" key="2">
    <source>
        <dbReference type="EMBL" id="MPC30498.1"/>
    </source>
</evidence>
<gene>
    <name evidence="2" type="ORF">E2C01_023765</name>
</gene>
<sequence>MTKEKETLKTAAARGGDGGGTSQTKKTVVASRGPAATQARVSCTDCDQLTHSSGFSTFEEAMLFLVFAKEIVVLFVSEEMSSLTTRMNISERGVNIRNEKMNNRNKPSGQSVCAGVCVTHYRRYSNPPSSTFRQPDLLLHLLCWCFLQDTCHALHLYSEPH</sequence>
<protein>
    <submittedName>
        <fullName evidence="2">Uncharacterized protein</fullName>
    </submittedName>
</protein>
<name>A0A5B7EA08_PORTR</name>
<organism evidence="2 3">
    <name type="scientific">Portunus trituberculatus</name>
    <name type="common">Swimming crab</name>
    <name type="synonym">Neptunus trituberculatus</name>
    <dbReference type="NCBI Taxonomy" id="210409"/>
    <lineage>
        <taxon>Eukaryota</taxon>
        <taxon>Metazoa</taxon>
        <taxon>Ecdysozoa</taxon>
        <taxon>Arthropoda</taxon>
        <taxon>Crustacea</taxon>
        <taxon>Multicrustacea</taxon>
        <taxon>Malacostraca</taxon>
        <taxon>Eumalacostraca</taxon>
        <taxon>Eucarida</taxon>
        <taxon>Decapoda</taxon>
        <taxon>Pleocyemata</taxon>
        <taxon>Brachyura</taxon>
        <taxon>Eubrachyura</taxon>
        <taxon>Portunoidea</taxon>
        <taxon>Portunidae</taxon>
        <taxon>Portuninae</taxon>
        <taxon>Portunus</taxon>
    </lineage>
</organism>
<proteinExistence type="predicted"/>
<accession>A0A5B7EA08</accession>
<keyword evidence="3" id="KW-1185">Reference proteome</keyword>
<comment type="caution">
    <text evidence="2">The sequence shown here is derived from an EMBL/GenBank/DDBJ whole genome shotgun (WGS) entry which is preliminary data.</text>
</comment>
<dbReference type="Proteomes" id="UP000324222">
    <property type="component" value="Unassembled WGS sequence"/>
</dbReference>
<evidence type="ECO:0000313" key="3">
    <source>
        <dbReference type="Proteomes" id="UP000324222"/>
    </source>
</evidence>
<dbReference type="EMBL" id="VSRR010002266">
    <property type="protein sequence ID" value="MPC30498.1"/>
    <property type="molecule type" value="Genomic_DNA"/>
</dbReference>
<feature type="region of interest" description="Disordered" evidence="1">
    <location>
        <begin position="1"/>
        <end position="34"/>
    </location>
</feature>